<dbReference type="InterPro" id="IPR039556">
    <property type="entry name" value="ICL/PEPM"/>
</dbReference>
<name>A0A1H8RN01_9BRAD</name>
<dbReference type="InterPro" id="IPR015813">
    <property type="entry name" value="Pyrv/PenolPyrv_kinase-like_dom"/>
</dbReference>
<dbReference type="OrthoDB" id="9785398at2"/>
<accession>A0A1H8RN01</accession>
<evidence type="ECO:0000313" key="1">
    <source>
        <dbReference type="EMBL" id="SEO67568.1"/>
    </source>
</evidence>
<keyword evidence="1" id="KW-0456">Lyase</keyword>
<protein>
    <submittedName>
        <fullName evidence="1">2-Methylisocitrate lyase, PEP mutase family</fullName>
    </submittedName>
</protein>
<dbReference type="Gene3D" id="6.10.250.2750">
    <property type="match status" value="1"/>
</dbReference>
<dbReference type="InterPro" id="IPR040442">
    <property type="entry name" value="Pyrv_kinase-like_dom_sf"/>
</dbReference>
<evidence type="ECO:0000313" key="2">
    <source>
        <dbReference type="Proteomes" id="UP000199615"/>
    </source>
</evidence>
<dbReference type="Pfam" id="PF13714">
    <property type="entry name" value="PEP_mutase"/>
    <property type="match status" value="1"/>
</dbReference>
<dbReference type="PANTHER" id="PTHR42905">
    <property type="entry name" value="PHOSPHOENOLPYRUVATE CARBOXYLASE"/>
    <property type="match status" value="1"/>
</dbReference>
<keyword evidence="2" id="KW-1185">Reference proteome</keyword>
<dbReference type="EMBL" id="FODT01000004">
    <property type="protein sequence ID" value="SEO67568.1"/>
    <property type="molecule type" value="Genomic_DNA"/>
</dbReference>
<dbReference type="CDD" id="cd00377">
    <property type="entry name" value="ICL_PEPM"/>
    <property type="match status" value="1"/>
</dbReference>
<dbReference type="RefSeq" id="WP_092683209.1">
    <property type="nucleotide sequence ID" value="NZ_FODT01000004.1"/>
</dbReference>
<dbReference type="Proteomes" id="UP000199615">
    <property type="component" value="Unassembled WGS sequence"/>
</dbReference>
<dbReference type="AlphaFoldDB" id="A0A1H8RN01"/>
<sequence>MPIPTAAKRAAFRKLHESGCFVLPNPWDVGSARLLQHLGFQALASTSSGYAWSTGRADNQVACDDVLAHLTMLSAAVDLPINADFEAGFADDPQGVAANVTRAVATGIAGLSIENSTGDAQRPLYDDALGVERIRAARAAIDATGEDVMLVARCEGFLWGERDLVKTAARLAAFAEAGADCLYAPGVATEAEITTLVKAVTPKPLNVLVVQPGMTVAALADLGVRRISVGGALARSAWAGFLEAAREIAQGGTFTAFAKAAKGGELNKLFGAGPGA</sequence>
<proteinExistence type="predicted"/>
<gene>
    <name evidence="1" type="ORF">SAMN05444123_10419</name>
</gene>
<dbReference type="Gene3D" id="3.20.20.60">
    <property type="entry name" value="Phosphoenolpyruvate-binding domains"/>
    <property type="match status" value="1"/>
</dbReference>
<reference evidence="2" key="1">
    <citation type="submission" date="2016-10" db="EMBL/GenBank/DDBJ databases">
        <authorList>
            <person name="Varghese N."/>
            <person name="Submissions S."/>
        </authorList>
    </citation>
    <scope>NUCLEOTIDE SEQUENCE [LARGE SCALE GENOMIC DNA]</scope>
    <source>
        <strain evidence="2">DSM 123</strain>
    </source>
</reference>
<organism evidence="1 2">
    <name type="scientific">Rhodopseudomonas pseudopalustris</name>
    <dbReference type="NCBI Taxonomy" id="1513892"/>
    <lineage>
        <taxon>Bacteria</taxon>
        <taxon>Pseudomonadati</taxon>
        <taxon>Pseudomonadota</taxon>
        <taxon>Alphaproteobacteria</taxon>
        <taxon>Hyphomicrobiales</taxon>
        <taxon>Nitrobacteraceae</taxon>
        <taxon>Rhodopseudomonas</taxon>
    </lineage>
</organism>
<dbReference type="GO" id="GO:0016829">
    <property type="term" value="F:lyase activity"/>
    <property type="evidence" value="ECO:0007669"/>
    <property type="project" value="UniProtKB-KW"/>
</dbReference>
<dbReference type="PANTHER" id="PTHR42905:SF16">
    <property type="entry name" value="CARBOXYPHOSPHONOENOLPYRUVATE PHOSPHONOMUTASE-LIKE PROTEIN (AFU_ORTHOLOGUE AFUA_5G07230)"/>
    <property type="match status" value="1"/>
</dbReference>
<dbReference type="SUPFAM" id="SSF51621">
    <property type="entry name" value="Phosphoenolpyruvate/pyruvate domain"/>
    <property type="match status" value="1"/>
</dbReference>